<dbReference type="AlphaFoldDB" id="A0A8B8A903"/>
<keyword evidence="3" id="KW-1133">Transmembrane helix</keyword>
<keyword evidence="3" id="KW-0472">Membrane</keyword>
<dbReference type="RefSeq" id="XP_022286344.1">
    <property type="nucleotide sequence ID" value="XM_022430636.1"/>
</dbReference>
<evidence type="ECO:0000256" key="3">
    <source>
        <dbReference type="SAM" id="Phobius"/>
    </source>
</evidence>
<feature type="region of interest" description="Disordered" evidence="2">
    <location>
        <begin position="267"/>
        <end position="290"/>
    </location>
</feature>
<keyword evidence="3" id="KW-0812">Transmembrane</keyword>
<dbReference type="KEGG" id="cvn:111099205"/>
<organism evidence="4 5">
    <name type="scientific">Crassostrea virginica</name>
    <name type="common">Eastern oyster</name>
    <dbReference type="NCBI Taxonomy" id="6565"/>
    <lineage>
        <taxon>Eukaryota</taxon>
        <taxon>Metazoa</taxon>
        <taxon>Spiralia</taxon>
        <taxon>Lophotrochozoa</taxon>
        <taxon>Mollusca</taxon>
        <taxon>Bivalvia</taxon>
        <taxon>Autobranchia</taxon>
        <taxon>Pteriomorphia</taxon>
        <taxon>Ostreida</taxon>
        <taxon>Ostreoidea</taxon>
        <taxon>Ostreidae</taxon>
        <taxon>Crassostrea</taxon>
    </lineage>
</organism>
<reference evidence="5" key="1">
    <citation type="submission" date="2025-08" db="UniProtKB">
        <authorList>
            <consortium name="RefSeq"/>
        </authorList>
    </citation>
    <scope>IDENTIFICATION</scope>
    <source>
        <tissue evidence="5">Whole sample</tissue>
    </source>
</reference>
<protein>
    <submittedName>
        <fullName evidence="5">Uncharacterized protein LOC111099205</fullName>
    </submittedName>
</protein>
<evidence type="ECO:0000256" key="1">
    <source>
        <dbReference type="SAM" id="Coils"/>
    </source>
</evidence>
<evidence type="ECO:0000313" key="4">
    <source>
        <dbReference type="Proteomes" id="UP000694844"/>
    </source>
</evidence>
<sequence>MYITVIRRCSCVILVAACGYISFTMIKKFFRRDKTAKSPKATDSVDSLEISSSRLSELSKEQLLPGDEVDDNVSDSASMKVLGAETGSRDCSSNESLTCGQLSAEVRETKAEHRRTSRKLNASMQKLRRKEAKIKRRQKEIVCMHHELSELARLMQQANCHADSLDLAIDLTKMEMAALCSQIDSNVEETIRKREPLCYKKYKNASTKSDVEKALAMIRGRQDALRHLEVLTYRKLLMQTSFKNLSLSDFEGSQDSMVMSFRGRPQSAANCRARPVPPPKPAVTSPTGRMNSHLQSAQNLLNELIQISVSSATSGAQPTPQQTPQTDV</sequence>
<dbReference type="Proteomes" id="UP000694844">
    <property type="component" value="Chromosome 5"/>
</dbReference>
<name>A0A8B8A903_CRAVI</name>
<evidence type="ECO:0000313" key="5">
    <source>
        <dbReference type="RefSeq" id="XP_022286344.1"/>
    </source>
</evidence>
<dbReference type="GeneID" id="111099205"/>
<gene>
    <name evidence="5" type="primary">LOC111099205</name>
</gene>
<feature type="transmembrane region" description="Helical" evidence="3">
    <location>
        <begin position="12"/>
        <end position="30"/>
    </location>
</feature>
<proteinExistence type="predicted"/>
<accession>A0A8B8A903</accession>
<dbReference type="OrthoDB" id="6154236at2759"/>
<keyword evidence="1" id="KW-0175">Coiled coil</keyword>
<evidence type="ECO:0000256" key="2">
    <source>
        <dbReference type="SAM" id="MobiDB-lite"/>
    </source>
</evidence>
<feature type="coiled-coil region" evidence="1">
    <location>
        <begin position="110"/>
        <end position="140"/>
    </location>
</feature>
<keyword evidence="4" id="KW-1185">Reference proteome</keyword>